<dbReference type="WBParaSite" id="GPUH_0000289201-mRNA-1">
    <property type="protein sequence ID" value="GPUH_0000289201-mRNA-1"/>
    <property type="gene ID" value="GPUH_0000289201"/>
</dbReference>
<dbReference type="PANTHER" id="PTHR24113:SF12">
    <property type="entry name" value="RAN GTPASE-ACTIVATING PROTEIN 1"/>
    <property type="match status" value="1"/>
</dbReference>
<keyword evidence="2" id="KW-0433">Leucine-rich repeat</keyword>
<dbReference type="GO" id="GO:0006913">
    <property type="term" value="P:nucleocytoplasmic transport"/>
    <property type="evidence" value="ECO:0007669"/>
    <property type="project" value="TreeGrafter"/>
</dbReference>
<evidence type="ECO:0000256" key="2">
    <source>
        <dbReference type="ARBA" id="ARBA00022614"/>
    </source>
</evidence>
<evidence type="ECO:0000256" key="3">
    <source>
        <dbReference type="ARBA" id="ARBA00022737"/>
    </source>
</evidence>
<dbReference type="InterPro" id="IPR032675">
    <property type="entry name" value="LRR_dom_sf"/>
</dbReference>
<dbReference type="GO" id="GO:0005829">
    <property type="term" value="C:cytosol"/>
    <property type="evidence" value="ECO:0007669"/>
    <property type="project" value="TreeGrafter"/>
</dbReference>
<protein>
    <submittedName>
        <fullName evidence="4">Ran gtpase-activating protein</fullName>
    </submittedName>
</protein>
<keyword evidence="1" id="KW-0343">GTPase activation</keyword>
<sequence length="132" mass="14317">LQGNAIGVGAGRRLAVVLEHHPELKRSLCDAMIRSGTALVELDLSDNAFGPVVAEGIEKFLKSPSAYSLEVLKLNNNELGAGGKTIAKTLIQCHRNATKDGRTFRLKKFIAGQNRLKNRGAIALARAFKDFF</sequence>
<accession>A0A183D2E6</accession>
<name>A0A183D2E6_9BILA</name>
<dbReference type="GO" id="GO:0031267">
    <property type="term" value="F:small GTPase binding"/>
    <property type="evidence" value="ECO:0007669"/>
    <property type="project" value="TreeGrafter"/>
</dbReference>
<evidence type="ECO:0000313" key="4">
    <source>
        <dbReference type="WBParaSite" id="GPUH_0000289201-mRNA-1"/>
    </source>
</evidence>
<reference evidence="4" key="1">
    <citation type="submission" date="2016-06" db="UniProtKB">
        <authorList>
            <consortium name="WormBaseParasite"/>
        </authorList>
    </citation>
    <scope>IDENTIFICATION</scope>
</reference>
<organism evidence="4">
    <name type="scientific">Gongylonema pulchrum</name>
    <dbReference type="NCBI Taxonomy" id="637853"/>
    <lineage>
        <taxon>Eukaryota</taxon>
        <taxon>Metazoa</taxon>
        <taxon>Ecdysozoa</taxon>
        <taxon>Nematoda</taxon>
        <taxon>Chromadorea</taxon>
        <taxon>Rhabditida</taxon>
        <taxon>Spirurina</taxon>
        <taxon>Spiruromorpha</taxon>
        <taxon>Spiruroidea</taxon>
        <taxon>Gongylonematidae</taxon>
        <taxon>Gongylonema</taxon>
    </lineage>
</organism>
<dbReference type="GO" id="GO:0005634">
    <property type="term" value="C:nucleus"/>
    <property type="evidence" value="ECO:0007669"/>
    <property type="project" value="TreeGrafter"/>
</dbReference>
<proteinExistence type="predicted"/>
<dbReference type="Gene3D" id="3.80.10.10">
    <property type="entry name" value="Ribonuclease Inhibitor"/>
    <property type="match status" value="1"/>
</dbReference>
<dbReference type="SUPFAM" id="SSF52047">
    <property type="entry name" value="RNI-like"/>
    <property type="match status" value="1"/>
</dbReference>
<dbReference type="InterPro" id="IPR027038">
    <property type="entry name" value="RanGap"/>
</dbReference>
<dbReference type="PANTHER" id="PTHR24113">
    <property type="entry name" value="RAN GTPASE-ACTIVATING PROTEIN 1"/>
    <property type="match status" value="1"/>
</dbReference>
<dbReference type="SMART" id="SM00368">
    <property type="entry name" value="LRR_RI"/>
    <property type="match status" value="4"/>
</dbReference>
<dbReference type="AlphaFoldDB" id="A0A183D2E6"/>
<dbReference type="GO" id="GO:0048471">
    <property type="term" value="C:perinuclear region of cytoplasm"/>
    <property type="evidence" value="ECO:0007669"/>
    <property type="project" value="TreeGrafter"/>
</dbReference>
<dbReference type="GO" id="GO:0005096">
    <property type="term" value="F:GTPase activator activity"/>
    <property type="evidence" value="ECO:0007669"/>
    <property type="project" value="UniProtKB-KW"/>
</dbReference>
<keyword evidence="3" id="KW-0677">Repeat</keyword>
<evidence type="ECO:0000256" key="1">
    <source>
        <dbReference type="ARBA" id="ARBA00022468"/>
    </source>
</evidence>